<protein>
    <recommendedName>
        <fullName evidence="3">C6 zinc finger domain protein</fullName>
    </recommendedName>
</protein>
<reference evidence="1" key="1">
    <citation type="journal article" date="2020" name="Stud. Mycol.">
        <title>101 Dothideomycetes genomes: a test case for predicting lifestyles and emergence of pathogens.</title>
        <authorList>
            <person name="Haridas S."/>
            <person name="Albert R."/>
            <person name="Binder M."/>
            <person name="Bloem J."/>
            <person name="Labutti K."/>
            <person name="Salamov A."/>
            <person name="Andreopoulos B."/>
            <person name="Baker S."/>
            <person name="Barry K."/>
            <person name="Bills G."/>
            <person name="Bluhm B."/>
            <person name="Cannon C."/>
            <person name="Castanera R."/>
            <person name="Culley D."/>
            <person name="Daum C."/>
            <person name="Ezra D."/>
            <person name="Gonzalez J."/>
            <person name="Henrissat B."/>
            <person name="Kuo A."/>
            <person name="Liang C."/>
            <person name="Lipzen A."/>
            <person name="Lutzoni F."/>
            <person name="Magnuson J."/>
            <person name="Mondo S."/>
            <person name="Nolan M."/>
            <person name="Ohm R."/>
            <person name="Pangilinan J."/>
            <person name="Park H.-J."/>
            <person name="Ramirez L."/>
            <person name="Alfaro M."/>
            <person name="Sun H."/>
            <person name="Tritt A."/>
            <person name="Yoshinaga Y."/>
            <person name="Zwiers L.-H."/>
            <person name="Turgeon B."/>
            <person name="Goodwin S."/>
            <person name="Spatafora J."/>
            <person name="Crous P."/>
            <person name="Grigoriev I."/>
        </authorList>
    </citation>
    <scope>NUCLEOTIDE SEQUENCE</scope>
    <source>
        <strain evidence="1">CBS 133067</strain>
    </source>
</reference>
<evidence type="ECO:0000313" key="2">
    <source>
        <dbReference type="Proteomes" id="UP000799772"/>
    </source>
</evidence>
<dbReference type="Proteomes" id="UP000799772">
    <property type="component" value="Unassembled WGS sequence"/>
</dbReference>
<organism evidence="1 2">
    <name type="scientific">Rhizodiscina lignyota</name>
    <dbReference type="NCBI Taxonomy" id="1504668"/>
    <lineage>
        <taxon>Eukaryota</taxon>
        <taxon>Fungi</taxon>
        <taxon>Dikarya</taxon>
        <taxon>Ascomycota</taxon>
        <taxon>Pezizomycotina</taxon>
        <taxon>Dothideomycetes</taxon>
        <taxon>Pleosporomycetidae</taxon>
        <taxon>Aulographales</taxon>
        <taxon>Rhizodiscinaceae</taxon>
        <taxon>Rhizodiscina</taxon>
    </lineage>
</organism>
<comment type="caution">
    <text evidence="1">The sequence shown here is derived from an EMBL/GenBank/DDBJ whole genome shotgun (WGS) entry which is preliminary data.</text>
</comment>
<name>A0A9P4IP79_9PEZI</name>
<dbReference type="PANTHER" id="PTHR47431">
    <property type="entry name" value="ZN(II)2CYS6 TRANSCRIPTION FACTOR (EUROFUNG)-RELATED"/>
    <property type="match status" value="1"/>
</dbReference>
<evidence type="ECO:0008006" key="3">
    <source>
        <dbReference type="Google" id="ProtNLM"/>
    </source>
</evidence>
<dbReference type="PANTHER" id="PTHR47431:SF5">
    <property type="entry name" value="ZN(II)2CYS6 TRANSCRIPTION FACTOR (EUROFUNG)"/>
    <property type="match status" value="1"/>
</dbReference>
<gene>
    <name evidence="1" type="ORF">NA57DRAFT_31841</name>
</gene>
<dbReference type="AlphaFoldDB" id="A0A9P4IP79"/>
<feature type="non-terminal residue" evidence="1">
    <location>
        <position position="1"/>
    </location>
</feature>
<dbReference type="OrthoDB" id="2123952at2759"/>
<keyword evidence="2" id="KW-1185">Reference proteome</keyword>
<evidence type="ECO:0000313" key="1">
    <source>
        <dbReference type="EMBL" id="KAF2103144.1"/>
    </source>
</evidence>
<dbReference type="CDD" id="cd12148">
    <property type="entry name" value="fungal_TF_MHR"/>
    <property type="match status" value="1"/>
</dbReference>
<proteinExistence type="predicted"/>
<sequence length="541" mass="59630">TATRLNGYYIFIHQYFPILPPPVSSTTIVDNSIARSQDELDDGDVTFCPSSPLSLAIAAILALIPHDQCPEPSSEDAIVFRRRYSHFLVQSAMESIDIESEMPGSSTSPDKALSEDHAGCPRAPFHPMVPVELESVIALALLSIYEYSQRGNIARMRNRAGQALVNAMDLCLHSAGEEYDHFEEARRRAWWMTYVCVCQGSIYSSTPPIISVLDPSFTRQYPSIAADAEAWPFFIESQQTILRATQFVADLNKTLEKGEDLQIIRTRMQELESDLVPLVAKADAFAQGIPSFNPIDSEEEIVAETLKVMARIKINSARIKLHRYCAFFDHPIFSRKHCDLKPVPLPGSVGRGRTASISSIGCGCSGSFGMMIESSPGGGIPSKDLPTFSNDDDALEQFPFSSRTSQKICLKAALNIVQSFEALPYPFVVSNKQIPRTMPSMSCCAMQSSYALLMLRQKTLSEQRCSNDVYVQTLFVKIHRALQSIAGTLDNYAIAAEAIAGMRGVYTPQGLGLKLWKASDNGEADSLSDQIRESIQVHFGG</sequence>
<dbReference type="EMBL" id="ML978122">
    <property type="protein sequence ID" value="KAF2103144.1"/>
    <property type="molecule type" value="Genomic_DNA"/>
</dbReference>
<accession>A0A9P4IP79</accession>